<gene>
    <name evidence="2" type="ORF">AUJ42_03215</name>
</gene>
<keyword evidence="1" id="KW-1133">Transmembrane helix</keyword>
<sequence length="173" mass="19108">MTLSIPSPSFDIQPQVWYTMGSSKTSDSGPCPRKDTNMSNSKYLTILLIVSLIVAGVLYSEGKSKGTTDQEKNCVPGEKVVLYPLTPGFDSNSDSINITVNRAGLGQPSVRTYLDLLHDRFTDTDGDAYLVTYRNQKNIYCYTIFATPTGQRTDYLWMSDQVLSLMGLATPIP</sequence>
<keyword evidence="1" id="KW-0812">Transmembrane</keyword>
<comment type="caution">
    <text evidence="2">The sequence shown here is derived from an EMBL/GenBank/DDBJ whole genome shotgun (WGS) entry which is preliminary data.</text>
</comment>
<dbReference type="AlphaFoldDB" id="A0A1J4RSI9"/>
<evidence type="ECO:0000313" key="3">
    <source>
        <dbReference type="Proteomes" id="UP000182345"/>
    </source>
</evidence>
<organism evidence="2 3">
    <name type="scientific">Candidatus Collierbacteria bacterium CG1_02_44_10</name>
    <dbReference type="NCBI Taxonomy" id="1805087"/>
    <lineage>
        <taxon>Bacteria</taxon>
        <taxon>Candidatus Collieribacteriota</taxon>
    </lineage>
</organism>
<accession>A0A1J4RSI9</accession>
<reference evidence="2 3" key="1">
    <citation type="journal article" date="2016" name="Environ. Microbiol.">
        <title>Genomic resolution of a cold subsurface aquifer community provides metabolic insights for novel microbes adapted to high CO concentrations.</title>
        <authorList>
            <person name="Probst A.J."/>
            <person name="Castelle C.J."/>
            <person name="Singh A."/>
            <person name="Brown C.T."/>
            <person name="Anantharaman K."/>
            <person name="Sharon I."/>
            <person name="Hug L.A."/>
            <person name="Burstein D."/>
            <person name="Emerson J.B."/>
            <person name="Thomas B.C."/>
            <person name="Banfield J.F."/>
        </authorList>
    </citation>
    <scope>NUCLEOTIDE SEQUENCE [LARGE SCALE GENOMIC DNA]</scope>
    <source>
        <strain evidence="2">CG1_02_44_10</strain>
    </source>
</reference>
<proteinExistence type="predicted"/>
<evidence type="ECO:0000313" key="2">
    <source>
        <dbReference type="EMBL" id="OIN90353.1"/>
    </source>
</evidence>
<protein>
    <submittedName>
        <fullName evidence="2">Uncharacterized protein</fullName>
    </submittedName>
</protein>
<dbReference type="Proteomes" id="UP000182345">
    <property type="component" value="Unassembled WGS sequence"/>
</dbReference>
<evidence type="ECO:0000256" key="1">
    <source>
        <dbReference type="SAM" id="Phobius"/>
    </source>
</evidence>
<keyword evidence="1" id="KW-0472">Membrane</keyword>
<name>A0A1J4RSI9_9BACT</name>
<feature type="transmembrane region" description="Helical" evidence="1">
    <location>
        <begin position="43"/>
        <end position="60"/>
    </location>
</feature>
<dbReference type="EMBL" id="MNUK01000073">
    <property type="protein sequence ID" value="OIN90353.1"/>
    <property type="molecule type" value="Genomic_DNA"/>
</dbReference>